<dbReference type="PANTHER" id="PTHR15010">
    <property type="entry name" value="ACYLOXYACYL HYDROLASE"/>
    <property type="match status" value="1"/>
</dbReference>
<dbReference type="RefSeq" id="XP_044547792.1">
    <property type="nucleotide sequence ID" value="XM_044695707.1"/>
</dbReference>
<organism evidence="1 2">
    <name type="scientific">Naegleria lovaniensis</name>
    <name type="common">Amoeba</name>
    <dbReference type="NCBI Taxonomy" id="51637"/>
    <lineage>
        <taxon>Eukaryota</taxon>
        <taxon>Discoba</taxon>
        <taxon>Heterolobosea</taxon>
        <taxon>Tetramitia</taxon>
        <taxon>Eutetramitia</taxon>
        <taxon>Vahlkampfiidae</taxon>
        <taxon>Naegleria</taxon>
    </lineage>
</organism>
<dbReference type="GO" id="GO:0009104">
    <property type="term" value="P:lipopolysaccharide catabolic process"/>
    <property type="evidence" value="ECO:0007669"/>
    <property type="project" value="TreeGrafter"/>
</dbReference>
<dbReference type="EMBL" id="PYSW02000025">
    <property type="protein sequence ID" value="KAG2382113.1"/>
    <property type="molecule type" value="Genomic_DNA"/>
</dbReference>
<dbReference type="GO" id="GO:0050528">
    <property type="term" value="F:acyloxyacyl hydrolase activity"/>
    <property type="evidence" value="ECO:0007669"/>
    <property type="project" value="InterPro"/>
</dbReference>
<sequence>MFQLQQELANLRKKHDNDEGYGIYKKMNAWTNWKELPNIVKSKFNDNPQLLIEKRARIKHSLQTWIVSLVMARRKEMQQSSFDPFHTNGFSDSVTPASDKDQDFFPANHFLPGIFDQNLNNKDMNCNGIYGTEPKTGKSYESLYCNNNNNNNSSSATRQVIMFGDSASSGFHIPPEYLDVDNMTNVGFLLEDEFDWPQKCWSTGWDMNSIGQDGSIYLRMRQRDLCMHRQYQNVGHNGGKIENFAGYQLDGLSMTPQSLPFIGFLAYIGNDVCKDTLQEMTTPQQFEERLMKGLTLLDARSPPNSKLLLIGLVDGRILWNEMHNRIHPLGVTYEGLYHFLTCSGANPCQTWLTPDEATRNATSQRASELSQVANKISQTVKLKNIELGYMDFPLPQMLEYCKQHQIPPYLLIEPFDGFHTSINFADKIEAEIIWNWLSANKPHWIVPVNGFNSQIQQVFGNQGGF</sequence>
<gene>
    <name evidence="1" type="ORF">C9374_005905</name>
</gene>
<dbReference type="GO" id="GO:0005509">
    <property type="term" value="F:calcium ion binding"/>
    <property type="evidence" value="ECO:0007669"/>
    <property type="project" value="TreeGrafter"/>
</dbReference>
<evidence type="ECO:0000313" key="1">
    <source>
        <dbReference type="EMBL" id="KAG2382113.1"/>
    </source>
</evidence>
<dbReference type="InterPro" id="IPR039676">
    <property type="entry name" value="AOAH"/>
</dbReference>
<dbReference type="PANTHER" id="PTHR15010:SF0">
    <property type="entry name" value="ACYLOXYACYL HYDROLASE"/>
    <property type="match status" value="1"/>
</dbReference>
<comment type="caution">
    <text evidence="1">The sequence shown here is derived from an EMBL/GenBank/DDBJ whole genome shotgun (WGS) entry which is preliminary data.</text>
</comment>
<dbReference type="Proteomes" id="UP000816034">
    <property type="component" value="Unassembled WGS sequence"/>
</dbReference>
<reference evidence="1 2" key="1">
    <citation type="journal article" date="2018" name="BMC Genomics">
        <title>The genome of Naegleria lovaniensis, the basis for a comparative approach to unravel pathogenicity factors of the human pathogenic amoeba N. fowleri.</title>
        <authorList>
            <person name="Liechti N."/>
            <person name="Schurch N."/>
            <person name="Bruggmann R."/>
            <person name="Wittwer M."/>
        </authorList>
    </citation>
    <scope>NUCLEOTIDE SEQUENCE [LARGE SCALE GENOMIC DNA]</scope>
    <source>
        <strain evidence="1 2">ATCC 30569</strain>
    </source>
</reference>
<dbReference type="AlphaFoldDB" id="A0AA88KJQ7"/>
<dbReference type="GeneID" id="68098360"/>
<name>A0AA88KJQ7_NAELO</name>
<proteinExistence type="predicted"/>
<accession>A0AA88KJQ7</accession>
<keyword evidence="2" id="KW-1185">Reference proteome</keyword>
<protein>
    <submittedName>
        <fullName evidence="1">Uncharacterized protein</fullName>
    </submittedName>
</protein>
<evidence type="ECO:0000313" key="2">
    <source>
        <dbReference type="Proteomes" id="UP000816034"/>
    </source>
</evidence>